<proteinExistence type="predicted"/>
<dbReference type="EMBL" id="VOIW01000002">
    <property type="protein sequence ID" value="MRJ37162.1"/>
    <property type="molecule type" value="Genomic_DNA"/>
</dbReference>
<evidence type="ECO:0000313" key="4">
    <source>
        <dbReference type="Proteomes" id="UP000408764"/>
    </source>
</evidence>
<dbReference type="Proteomes" id="UP000432048">
    <property type="component" value="Unassembled WGS sequence"/>
</dbReference>
<dbReference type="RefSeq" id="WP_034116936.1">
    <property type="nucleotide sequence ID" value="NZ_JAEKCT010000002.1"/>
</dbReference>
<dbReference type="InterPro" id="IPR053860">
    <property type="entry name" value="DUF6932"/>
</dbReference>
<name>A0A5P1D9R1_9PSED</name>
<dbReference type="Pfam" id="PF22014">
    <property type="entry name" value="DUF6932"/>
    <property type="match status" value="1"/>
</dbReference>
<keyword evidence="6" id="KW-1185">Reference proteome</keyword>
<dbReference type="EMBL" id="VOIX01000003">
    <property type="protein sequence ID" value="MRJ20326.1"/>
    <property type="molecule type" value="Genomic_DNA"/>
</dbReference>
<dbReference type="EMBL" id="JAENSR010000001">
    <property type="protein sequence ID" value="MBK3458503.1"/>
    <property type="molecule type" value="Genomic_DNA"/>
</dbReference>
<gene>
    <name evidence="3" type="ORF">FRT59_09335</name>
    <name evidence="2" type="ORF">FRT60_08270</name>
    <name evidence="1" type="ORF">JJD71_05465</name>
</gene>
<protein>
    <submittedName>
        <fullName evidence="3">Uncharacterized protein</fullName>
    </submittedName>
</protein>
<evidence type="ECO:0000313" key="1">
    <source>
        <dbReference type="EMBL" id="MBK3458503.1"/>
    </source>
</evidence>
<sequence>MANTDLDSLFSQHYSNAKTMEFPAFIGNKATCNPINSAPYLTSLSRFFEEPKDPKRSLLCARLKTAIAELAMADIGVEIILIGGSFLDSTVIPGDLDCVLFYSLSAETSTLDFQQWQYQMKKQDLDARLIPMDSNPLIMWKAALFFAVLYTQRKNAEGVPTGLILIDCKR</sequence>
<comment type="caution">
    <text evidence="3">The sequence shown here is derived from an EMBL/GenBank/DDBJ whole genome shotgun (WGS) entry which is preliminary data.</text>
</comment>
<dbReference type="Proteomes" id="UP000620382">
    <property type="component" value="Unassembled WGS sequence"/>
</dbReference>
<dbReference type="AlphaFoldDB" id="A0A5P1D9R1"/>
<evidence type="ECO:0000313" key="5">
    <source>
        <dbReference type="Proteomes" id="UP000432048"/>
    </source>
</evidence>
<reference evidence="4 5" key="1">
    <citation type="submission" date="2019-08" db="EMBL/GenBank/DDBJ databases">
        <title>Pseudomonas haemolytica sp. nov. isolated from raw milk and skim milk concentrate.</title>
        <authorList>
            <person name="Hofmann K."/>
            <person name="Huptas C."/>
            <person name="Doll E."/>
            <person name="Scherer S."/>
            <person name="Wenning M."/>
        </authorList>
    </citation>
    <scope>NUCLEOTIDE SEQUENCE [LARGE SCALE GENOMIC DNA]</scope>
    <source>
        <strain evidence="3 4">DSM 108987</strain>
        <strain evidence="2 5">DSM 108988</strain>
    </source>
</reference>
<evidence type="ECO:0000313" key="2">
    <source>
        <dbReference type="EMBL" id="MRJ20326.1"/>
    </source>
</evidence>
<accession>A0A5P1D9R1</accession>
<organism evidence="3 4">
    <name type="scientific">Pseudomonas haemolytica</name>
    <dbReference type="NCBI Taxonomy" id="2600065"/>
    <lineage>
        <taxon>Bacteria</taxon>
        <taxon>Pseudomonadati</taxon>
        <taxon>Pseudomonadota</taxon>
        <taxon>Gammaproteobacteria</taxon>
        <taxon>Pseudomonadales</taxon>
        <taxon>Pseudomonadaceae</taxon>
        <taxon>Pseudomonas</taxon>
    </lineage>
</organism>
<reference evidence="1 6" key="2">
    <citation type="submission" date="2021-01" db="EMBL/GenBank/DDBJ databases">
        <title>Antibiotic resistance and phylogeny of Pseudomonas spp. isolated over three decades from chicken meat in the Norwegian food chain.</title>
        <authorList>
            <person name="Moen B."/>
        </authorList>
    </citation>
    <scope>NUCLEOTIDE SEQUENCE [LARGE SCALE GENOMIC DNA]</scope>
    <source>
        <strain evidence="1 6">MF6766</strain>
    </source>
</reference>
<evidence type="ECO:0000313" key="3">
    <source>
        <dbReference type="EMBL" id="MRJ37162.1"/>
    </source>
</evidence>
<dbReference type="Proteomes" id="UP000408764">
    <property type="component" value="Unassembled WGS sequence"/>
</dbReference>
<evidence type="ECO:0000313" key="6">
    <source>
        <dbReference type="Proteomes" id="UP000620382"/>
    </source>
</evidence>